<proteinExistence type="predicted"/>
<keyword evidence="3" id="KW-1185">Reference proteome</keyword>
<gene>
    <name evidence="2" type="ORF">VKT23_012922</name>
</gene>
<keyword evidence="1" id="KW-0732">Signal</keyword>
<feature type="chain" id="PRO_5046772938" description="Reelin domain-containing protein" evidence="1">
    <location>
        <begin position="16"/>
        <end position="85"/>
    </location>
</feature>
<accession>A0ABR1J8Q5</accession>
<sequence length="85" mass="8793">MEFISALLAFQCSLGGTFQISGPSTVTTGQLLTVTWVLDAPSKTQFAIGIPQDDDMLHVDADYITSVDTAGQASGITTLAAPSVS</sequence>
<comment type="caution">
    <text evidence="2">The sequence shown here is derived from an EMBL/GenBank/DDBJ whole genome shotgun (WGS) entry which is preliminary data.</text>
</comment>
<organism evidence="2 3">
    <name type="scientific">Marasmiellus scandens</name>
    <dbReference type="NCBI Taxonomy" id="2682957"/>
    <lineage>
        <taxon>Eukaryota</taxon>
        <taxon>Fungi</taxon>
        <taxon>Dikarya</taxon>
        <taxon>Basidiomycota</taxon>
        <taxon>Agaricomycotina</taxon>
        <taxon>Agaricomycetes</taxon>
        <taxon>Agaricomycetidae</taxon>
        <taxon>Agaricales</taxon>
        <taxon>Marasmiineae</taxon>
        <taxon>Omphalotaceae</taxon>
        <taxon>Marasmiellus</taxon>
    </lineage>
</organism>
<evidence type="ECO:0008006" key="4">
    <source>
        <dbReference type="Google" id="ProtNLM"/>
    </source>
</evidence>
<evidence type="ECO:0000313" key="2">
    <source>
        <dbReference type="EMBL" id="KAK7450612.1"/>
    </source>
</evidence>
<name>A0ABR1J8Q5_9AGAR</name>
<reference evidence="2 3" key="1">
    <citation type="submission" date="2024-01" db="EMBL/GenBank/DDBJ databases">
        <title>A draft genome for the cacao thread blight pathogen Marasmiellus scandens.</title>
        <authorList>
            <person name="Baruah I.K."/>
            <person name="Leung J."/>
            <person name="Bukari Y."/>
            <person name="Amoako-Attah I."/>
            <person name="Meinhardt L.W."/>
            <person name="Bailey B.A."/>
            <person name="Cohen S.P."/>
        </authorList>
    </citation>
    <scope>NUCLEOTIDE SEQUENCE [LARGE SCALE GENOMIC DNA]</scope>
    <source>
        <strain evidence="2 3">GH-19</strain>
    </source>
</reference>
<feature type="signal peptide" evidence="1">
    <location>
        <begin position="1"/>
        <end position="15"/>
    </location>
</feature>
<dbReference type="EMBL" id="JBANRG010000033">
    <property type="protein sequence ID" value="KAK7450612.1"/>
    <property type="molecule type" value="Genomic_DNA"/>
</dbReference>
<protein>
    <recommendedName>
        <fullName evidence="4">Reelin domain-containing protein</fullName>
    </recommendedName>
</protein>
<dbReference type="Proteomes" id="UP001498398">
    <property type="component" value="Unassembled WGS sequence"/>
</dbReference>
<evidence type="ECO:0000256" key="1">
    <source>
        <dbReference type="SAM" id="SignalP"/>
    </source>
</evidence>
<evidence type="ECO:0000313" key="3">
    <source>
        <dbReference type="Proteomes" id="UP001498398"/>
    </source>
</evidence>